<sequence length="61" mass="6810">MLLQMTGDAARARRDAHAGTEPFSRRHPLMGKHSAARDFVSCRVRWAARGRGNRRARGAHA</sequence>
<protein>
    <submittedName>
        <fullName evidence="2">Uncharacterized protein</fullName>
    </submittedName>
</protein>
<gene>
    <name evidence="2" type="ordered locus">BMA0494</name>
</gene>
<dbReference type="PATRIC" id="fig|243160.12.peg.509"/>
<proteinExistence type="predicted"/>
<accession>A0A0H2WJ16</accession>
<dbReference type="EMBL" id="CP000010">
    <property type="protein sequence ID" value="AAU49262.1"/>
    <property type="molecule type" value="Genomic_DNA"/>
</dbReference>
<dbReference type="KEGG" id="bma:BMA0494"/>
<dbReference type="HOGENOM" id="CLU_2987793_0_0_4"/>
<evidence type="ECO:0000313" key="3">
    <source>
        <dbReference type="Proteomes" id="UP000006693"/>
    </source>
</evidence>
<name>A0A0H2WJ16_BURMA</name>
<dbReference type="AlphaFoldDB" id="A0A0H2WJ16"/>
<dbReference type="Proteomes" id="UP000006693">
    <property type="component" value="Chromosome 1"/>
</dbReference>
<organism evidence="2 3">
    <name type="scientific">Burkholderia mallei (strain ATCC 23344)</name>
    <dbReference type="NCBI Taxonomy" id="243160"/>
    <lineage>
        <taxon>Bacteria</taxon>
        <taxon>Pseudomonadati</taxon>
        <taxon>Pseudomonadota</taxon>
        <taxon>Betaproteobacteria</taxon>
        <taxon>Burkholderiales</taxon>
        <taxon>Burkholderiaceae</taxon>
        <taxon>Burkholderia</taxon>
        <taxon>pseudomallei group</taxon>
    </lineage>
</organism>
<evidence type="ECO:0000256" key="1">
    <source>
        <dbReference type="SAM" id="MobiDB-lite"/>
    </source>
</evidence>
<keyword evidence="3" id="KW-1185">Reference proteome</keyword>
<evidence type="ECO:0000313" key="2">
    <source>
        <dbReference type="EMBL" id="AAU49262.1"/>
    </source>
</evidence>
<reference evidence="2 3" key="1">
    <citation type="journal article" date="2004" name="Proc. Natl. Acad. Sci. U.S.A.">
        <title>Structural flexibility in the Burkholderia mallei genome.</title>
        <authorList>
            <person name="Nierman W.C."/>
            <person name="DeShazer D."/>
            <person name="Kim H.S."/>
            <person name="Tettelin H."/>
            <person name="Nelson K.E."/>
            <person name="Feldblyum T."/>
            <person name="Ulrich R.L."/>
            <person name="Ronning C.M."/>
            <person name="Brinkac L.M."/>
            <person name="Daugherty S.C."/>
            <person name="Davidsen T.D."/>
            <person name="Deboy R.T."/>
            <person name="Dimitrov G."/>
            <person name="Dodson R.J."/>
            <person name="Durkin A.S."/>
            <person name="Gwinn M.L."/>
            <person name="Haft D.H."/>
            <person name="Khouri H."/>
            <person name="Kolonay J.F."/>
            <person name="Madupu R."/>
            <person name="Mohammoud Y."/>
            <person name="Nelson W.C."/>
            <person name="Radune D."/>
            <person name="Romero C.M."/>
            <person name="Sarria S."/>
            <person name="Selengut J."/>
            <person name="Shamblin C."/>
            <person name="Sullivan S.A."/>
            <person name="White O."/>
            <person name="Yu Y."/>
            <person name="Zafar N."/>
            <person name="Zhou L."/>
            <person name="Fraser C.M."/>
        </authorList>
    </citation>
    <scope>NUCLEOTIDE SEQUENCE [LARGE SCALE GENOMIC DNA]</scope>
    <source>
        <strain evidence="2 3">ATCC 23344</strain>
    </source>
</reference>
<feature type="region of interest" description="Disordered" evidence="1">
    <location>
        <begin position="1"/>
        <end position="30"/>
    </location>
</feature>